<protein>
    <recommendedName>
        <fullName evidence="3">F-box domain-containing protein</fullName>
    </recommendedName>
</protein>
<evidence type="ECO:0008006" key="3">
    <source>
        <dbReference type="Google" id="ProtNLM"/>
    </source>
</evidence>
<dbReference type="AlphaFoldDB" id="A0A3N4I2B2"/>
<organism evidence="1 2">
    <name type="scientific">Ascobolus immersus RN42</name>
    <dbReference type="NCBI Taxonomy" id="1160509"/>
    <lineage>
        <taxon>Eukaryota</taxon>
        <taxon>Fungi</taxon>
        <taxon>Dikarya</taxon>
        <taxon>Ascomycota</taxon>
        <taxon>Pezizomycotina</taxon>
        <taxon>Pezizomycetes</taxon>
        <taxon>Pezizales</taxon>
        <taxon>Ascobolaceae</taxon>
        <taxon>Ascobolus</taxon>
    </lineage>
</organism>
<reference evidence="1 2" key="1">
    <citation type="journal article" date="2018" name="Nat. Ecol. Evol.">
        <title>Pezizomycetes genomes reveal the molecular basis of ectomycorrhizal truffle lifestyle.</title>
        <authorList>
            <person name="Murat C."/>
            <person name="Payen T."/>
            <person name="Noel B."/>
            <person name="Kuo A."/>
            <person name="Morin E."/>
            <person name="Chen J."/>
            <person name="Kohler A."/>
            <person name="Krizsan K."/>
            <person name="Balestrini R."/>
            <person name="Da Silva C."/>
            <person name="Montanini B."/>
            <person name="Hainaut M."/>
            <person name="Levati E."/>
            <person name="Barry K.W."/>
            <person name="Belfiori B."/>
            <person name="Cichocki N."/>
            <person name="Clum A."/>
            <person name="Dockter R.B."/>
            <person name="Fauchery L."/>
            <person name="Guy J."/>
            <person name="Iotti M."/>
            <person name="Le Tacon F."/>
            <person name="Lindquist E.A."/>
            <person name="Lipzen A."/>
            <person name="Malagnac F."/>
            <person name="Mello A."/>
            <person name="Molinier V."/>
            <person name="Miyauchi S."/>
            <person name="Poulain J."/>
            <person name="Riccioni C."/>
            <person name="Rubini A."/>
            <person name="Sitrit Y."/>
            <person name="Splivallo R."/>
            <person name="Traeger S."/>
            <person name="Wang M."/>
            <person name="Zifcakova L."/>
            <person name="Wipf D."/>
            <person name="Zambonelli A."/>
            <person name="Paolocci F."/>
            <person name="Nowrousian M."/>
            <person name="Ottonello S."/>
            <person name="Baldrian P."/>
            <person name="Spatafora J.W."/>
            <person name="Henrissat B."/>
            <person name="Nagy L.G."/>
            <person name="Aury J.M."/>
            <person name="Wincker P."/>
            <person name="Grigoriev I.V."/>
            <person name="Bonfante P."/>
            <person name="Martin F.M."/>
        </authorList>
    </citation>
    <scope>NUCLEOTIDE SEQUENCE [LARGE SCALE GENOMIC DNA]</scope>
    <source>
        <strain evidence="1 2">RN42</strain>
    </source>
</reference>
<evidence type="ECO:0000313" key="2">
    <source>
        <dbReference type="Proteomes" id="UP000275078"/>
    </source>
</evidence>
<sequence>MSFVRLPLELRLTIADHLTWTDHKSFRQLNRSNYNFLTNSPATLTRFSLATEPIFRLAITGFANLRGVYHHLMNETCNKASDEAGLRLYEYCLAAEKVKENYDLNWKERLWLEFVYCNDAIVFMRGIFQEKVKFSGFPYNEDFTDFDVMLSLLIDRYRSALDVAGNADLNRFVLHRDIERMLVKCCGLYRVESGMSPELAGSKVRSLLRGWMRMEVEPIMEKLWTLRWTRRSDTEIVLPALHSCAMELLRSCENVWVLWMEFNDAKMQ</sequence>
<gene>
    <name evidence="1" type="ORF">BJ508DRAFT_327625</name>
</gene>
<dbReference type="Proteomes" id="UP000275078">
    <property type="component" value="Unassembled WGS sequence"/>
</dbReference>
<accession>A0A3N4I2B2</accession>
<keyword evidence="2" id="KW-1185">Reference proteome</keyword>
<evidence type="ECO:0000313" key="1">
    <source>
        <dbReference type="EMBL" id="RPA80129.1"/>
    </source>
</evidence>
<dbReference type="EMBL" id="ML119691">
    <property type="protein sequence ID" value="RPA80129.1"/>
    <property type="molecule type" value="Genomic_DNA"/>
</dbReference>
<proteinExistence type="predicted"/>
<name>A0A3N4I2B2_ASCIM</name>